<organism evidence="2 3">
    <name type="scientific">Cardiocondyla obscurior</name>
    <dbReference type="NCBI Taxonomy" id="286306"/>
    <lineage>
        <taxon>Eukaryota</taxon>
        <taxon>Metazoa</taxon>
        <taxon>Ecdysozoa</taxon>
        <taxon>Arthropoda</taxon>
        <taxon>Hexapoda</taxon>
        <taxon>Insecta</taxon>
        <taxon>Pterygota</taxon>
        <taxon>Neoptera</taxon>
        <taxon>Endopterygota</taxon>
        <taxon>Hymenoptera</taxon>
        <taxon>Apocrita</taxon>
        <taxon>Aculeata</taxon>
        <taxon>Formicoidea</taxon>
        <taxon>Formicidae</taxon>
        <taxon>Myrmicinae</taxon>
        <taxon>Cardiocondyla</taxon>
    </lineage>
</organism>
<sequence length="96" mass="11268">MTFVLRTRKTAKALAIWKSCSRHLRKRRVRVSRARPRNVFRTSNILVNVYAPHPRNVRGTRSSAPARHKAKRRLFPSERRLENLPSDYPTYTISLA</sequence>
<dbReference type="AlphaFoldDB" id="A0AAW2EUV8"/>
<evidence type="ECO:0000313" key="3">
    <source>
        <dbReference type="Proteomes" id="UP001430953"/>
    </source>
</evidence>
<dbReference type="EMBL" id="JADYXP020000018">
    <property type="protein sequence ID" value="KAL0106249.1"/>
    <property type="molecule type" value="Genomic_DNA"/>
</dbReference>
<comment type="caution">
    <text evidence="2">The sequence shown here is derived from an EMBL/GenBank/DDBJ whole genome shotgun (WGS) entry which is preliminary data.</text>
</comment>
<dbReference type="Proteomes" id="UP001430953">
    <property type="component" value="Unassembled WGS sequence"/>
</dbReference>
<keyword evidence="3" id="KW-1185">Reference proteome</keyword>
<accession>A0AAW2EUV8</accession>
<feature type="region of interest" description="Disordered" evidence="1">
    <location>
        <begin position="56"/>
        <end position="96"/>
    </location>
</feature>
<evidence type="ECO:0000256" key="1">
    <source>
        <dbReference type="SAM" id="MobiDB-lite"/>
    </source>
</evidence>
<reference evidence="2 3" key="1">
    <citation type="submission" date="2023-03" db="EMBL/GenBank/DDBJ databases">
        <title>High recombination rates correlate with genetic variation in Cardiocondyla obscurior ants.</title>
        <authorList>
            <person name="Errbii M."/>
        </authorList>
    </citation>
    <scope>NUCLEOTIDE SEQUENCE [LARGE SCALE GENOMIC DNA]</scope>
    <source>
        <strain evidence="2">Alpha-2009</strain>
        <tissue evidence="2">Whole body</tissue>
    </source>
</reference>
<proteinExistence type="predicted"/>
<protein>
    <submittedName>
        <fullName evidence="2">Uncharacterized protein</fullName>
    </submittedName>
</protein>
<gene>
    <name evidence="2" type="ORF">PUN28_016153</name>
</gene>
<evidence type="ECO:0000313" key="2">
    <source>
        <dbReference type="EMBL" id="KAL0106249.1"/>
    </source>
</evidence>
<name>A0AAW2EUV8_9HYME</name>